<comment type="caution">
    <text evidence="1">The sequence shown here is derived from an EMBL/GenBank/DDBJ whole genome shotgun (WGS) entry which is preliminary data.</text>
</comment>
<dbReference type="Proteomes" id="UP001500840">
    <property type="component" value="Unassembled WGS sequence"/>
</dbReference>
<keyword evidence="2" id="KW-1185">Reference proteome</keyword>
<name>A0ABP8NT32_9BACT</name>
<evidence type="ECO:0000313" key="1">
    <source>
        <dbReference type="EMBL" id="GAA4471269.1"/>
    </source>
</evidence>
<protein>
    <submittedName>
        <fullName evidence="1">Uncharacterized protein</fullName>
    </submittedName>
</protein>
<organism evidence="1 2">
    <name type="scientific">Novipirellula rosea</name>
    <dbReference type="NCBI Taxonomy" id="1031540"/>
    <lineage>
        <taxon>Bacteria</taxon>
        <taxon>Pseudomonadati</taxon>
        <taxon>Planctomycetota</taxon>
        <taxon>Planctomycetia</taxon>
        <taxon>Pirellulales</taxon>
        <taxon>Pirellulaceae</taxon>
        <taxon>Novipirellula</taxon>
    </lineage>
</organism>
<reference evidence="2" key="1">
    <citation type="journal article" date="2019" name="Int. J. Syst. Evol. Microbiol.">
        <title>The Global Catalogue of Microorganisms (GCM) 10K type strain sequencing project: providing services to taxonomists for standard genome sequencing and annotation.</title>
        <authorList>
            <consortium name="The Broad Institute Genomics Platform"/>
            <consortium name="The Broad Institute Genome Sequencing Center for Infectious Disease"/>
            <person name="Wu L."/>
            <person name="Ma J."/>
        </authorList>
    </citation>
    <scope>NUCLEOTIDE SEQUENCE [LARGE SCALE GENOMIC DNA]</scope>
    <source>
        <strain evidence="2">JCM 17759</strain>
    </source>
</reference>
<dbReference type="EMBL" id="BAABGA010000120">
    <property type="protein sequence ID" value="GAA4471269.1"/>
    <property type="molecule type" value="Genomic_DNA"/>
</dbReference>
<accession>A0ABP8NT32</accession>
<sequence length="151" mass="16776">MPDLGDGSRSGGEGVATLQSLLRSNDIAKSINASSPLGAQLCTSGLWLLAGDLDRSHRISQDIDEKEGSFWHGIMHRREGDFSNAKYWFRRVGKHPVITQLAEICGDHFRSPEEFVDACAEATRGSTQLYGQCQDVQWKEWQSLMAYCVAL</sequence>
<proteinExistence type="predicted"/>
<evidence type="ECO:0000313" key="2">
    <source>
        <dbReference type="Proteomes" id="UP001500840"/>
    </source>
</evidence>
<gene>
    <name evidence="1" type="ORF">GCM10023156_65580</name>
</gene>